<sequence length="70" mass="7720">MPTFDPPSAPNPFPIRISNPPTCVFDADFLNAGRSRAHSPTISPHNALRRTLRDPAKPLEGSRYVPALRL</sequence>
<dbReference type="HOGENOM" id="CLU_2755741_0_0_11"/>
<comment type="caution">
    <text evidence="2">The sequence shown here is derived from an EMBL/GenBank/DDBJ whole genome shotgun (WGS) entry which is preliminary data.</text>
</comment>
<evidence type="ECO:0000313" key="3">
    <source>
        <dbReference type="Proteomes" id="UP000006001"/>
    </source>
</evidence>
<organism evidence="2 3">
    <name type="scientific">Slackia exigua (strain ATCC 700122 / DSM 15923 / CIP 105133 / JCM 11022 / KCTC 5966 / S-7)</name>
    <dbReference type="NCBI Taxonomy" id="649764"/>
    <lineage>
        <taxon>Bacteria</taxon>
        <taxon>Bacillati</taxon>
        <taxon>Actinomycetota</taxon>
        <taxon>Coriobacteriia</taxon>
        <taxon>Eggerthellales</taxon>
        <taxon>Eggerthellaceae</taxon>
        <taxon>Slackia</taxon>
    </lineage>
</organism>
<dbReference type="EMBL" id="ACUX02000017">
    <property type="protein sequence ID" value="EEZ60631.1"/>
    <property type="molecule type" value="Genomic_DNA"/>
</dbReference>
<accession>D0WIN2</accession>
<proteinExistence type="predicted"/>
<name>D0WIN2_SLAES</name>
<protein>
    <submittedName>
        <fullName evidence="2">Uncharacterized protein</fullName>
    </submittedName>
</protein>
<evidence type="ECO:0000313" key="2">
    <source>
        <dbReference type="EMBL" id="EEZ60631.1"/>
    </source>
</evidence>
<dbReference type="Proteomes" id="UP000006001">
    <property type="component" value="Unassembled WGS sequence"/>
</dbReference>
<evidence type="ECO:0000256" key="1">
    <source>
        <dbReference type="SAM" id="MobiDB-lite"/>
    </source>
</evidence>
<reference evidence="2" key="1">
    <citation type="submission" date="2009-10" db="EMBL/GenBank/DDBJ databases">
        <authorList>
            <person name="Weinstock G."/>
            <person name="Sodergren E."/>
            <person name="Clifton S."/>
            <person name="Fulton L."/>
            <person name="Fulton B."/>
            <person name="Courtney L."/>
            <person name="Fronick C."/>
            <person name="Harrison M."/>
            <person name="Strong C."/>
            <person name="Farmer C."/>
            <person name="Delahaunty K."/>
            <person name="Markovic C."/>
            <person name="Hall O."/>
            <person name="Minx P."/>
            <person name="Tomlinson C."/>
            <person name="Mitreva M."/>
            <person name="Nelson J."/>
            <person name="Hou S."/>
            <person name="Wollam A."/>
            <person name="Pepin K.H."/>
            <person name="Johnson M."/>
            <person name="Bhonagiri V."/>
            <person name="Nash W.E."/>
            <person name="Warren W."/>
            <person name="Chinwalla A."/>
            <person name="Mardis E.R."/>
            <person name="Wilson R.K."/>
        </authorList>
    </citation>
    <scope>NUCLEOTIDE SEQUENCE [LARGE SCALE GENOMIC DNA]</scope>
    <source>
        <strain evidence="2">ATCC 700122</strain>
    </source>
</reference>
<dbReference type="STRING" id="649764.HMPREF0762_01707"/>
<feature type="region of interest" description="Disordered" evidence="1">
    <location>
        <begin position="34"/>
        <end position="59"/>
    </location>
</feature>
<dbReference type="AlphaFoldDB" id="D0WIN2"/>
<gene>
    <name evidence="2" type="ORF">HMPREF0762_01707</name>
</gene>
<keyword evidence="3" id="KW-1185">Reference proteome</keyword>